<organism evidence="2 3">
    <name type="scientific">Electrophorus voltai</name>
    <dbReference type="NCBI Taxonomy" id="2609070"/>
    <lineage>
        <taxon>Eukaryota</taxon>
        <taxon>Metazoa</taxon>
        <taxon>Chordata</taxon>
        <taxon>Craniata</taxon>
        <taxon>Vertebrata</taxon>
        <taxon>Euteleostomi</taxon>
        <taxon>Actinopterygii</taxon>
        <taxon>Neopterygii</taxon>
        <taxon>Teleostei</taxon>
        <taxon>Ostariophysi</taxon>
        <taxon>Gymnotiformes</taxon>
        <taxon>Gymnotoidei</taxon>
        <taxon>Gymnotidae</taxon>
        <taxon>Electrophorus</taxon>
    </lineage>
</organism>
<evidence type="ECO:0000256" key="1">
    <source>
        <dbReference type="SAM" id="MobiDB-lite"/>
    </source>
</evidence>
<name>A0AAD8Z6S4_9TELE</name>
<evidence type="ECO:0000313" key="3">
    <source>
        <dbReference type="Proteomes" id="UP001239994"/>
    </source>
</evidence>
<sequence length="149" mass="15518">YEERALYLEAIILNHKENMTFEDFAAQVFSPSQSYYPTSGTGQCGPGAQLPPFKGTVPALTPLVTCRPASTALSRCAAQLLTSCPGAHACPLTCPSSGSLSGSTSAELSATVTTSESTEQVSPTMPRASKNRVSGKLRRSASAISKSSN</sequence>
<accession>A0AAD8Z6S4</accession>
<dbReference type="EMBL" id="JAROKS010000018">
    <property type="protein sequence ID" value="KAK1793567.1"/>
    <property type="molecule type" value="Genomic_DNA"/>
</dbReference>
<dbReference type="Proteomes" id="UP001239994">
    <property type="component" value="Unassembled WGS sequence"/>
</dbReference>
<reference evidence="2" key="1">
    <citation type="submission" date="2023-03" db="EMBL/GenBank/DDBJ databases">
        <title>Electrophorus voltai genome.</title>
        <authorList>
            <person name="Bian C."/>
        </authorList>
    </citation>
    <scope>NUCLEOTIDE SEQUENCE</scope>
    <source>
        <strain evidence="2">CB-2022</strain>
        <tissue evidence="2">Muscle</tissue>
    </source>
</reference>
<keyword evidence="3" id="KW-1185">Reference proteome</keyword>
<comment type="caution">
    <text evidence="2">The sequence shown here is derived from an EMBL/GenBank/DDBJ whole genome shotgun (WGS) entry which is preliminary data.</text>
</comment>
<feature type="compositionally biased region" description="Low complexity" evidence="1">
    <location>
        <begin position="96"/>
        <end position="124"/>
    </location>
</feature>
<feature type="region of interest" description="Disordered" evidence="1">
    <location>
        <begin position="96"/>
        <end position="149"/>
    </location>
</feature>
<feature type="non-terminal residue" evidence="2">
    <location>
        <position position="149"/>
    </location>
</feature>
<proteinExistence type="predicted"/>
<feature type="compositionally biased region" description="Basic residues" evidence="1">
    <location>
        <begin position="129"/>
        <end position="139"/>
    </location>
</feature>
<gene>
    <name evidence="2" type="ORF">P4O66_011938</name>
</gene>
<protein>
    <submittedName>
        <fullName evidence="2">Uncharacterized protein</fullName>
    </submittedName>
</protein>
<evidence type="ECO:0000313" key="2">
    <source>
        <dbReference type="EMBL" id="KAK1793567.1"/>
    </source>
</evidence>
<dbReference type="AlphaFoldDB" id="A0AAD8Z6S4"/>